<evidence type="ECO:0000313" key="4">
    <source>
        <dbReference type="Proteomes" id="UP000627715"/>
    </source>
</evidence>
<keyword evidence="1" id="KW-1133">Transmembrane helix</keyword>
<feature type="transmembrane region" description="Helical" evidence="1">
    <location>
        <begin position="99"/>
        <end position="116"/>
    </location>
</feature>
<dbReference type="PANTHER" id="PTHR46663:SF4">
    <property type="entry name" value="DIGUANYLATE CYCLASE DGCT-RELATED"/>
    <property type="match status" value="1"/>
</dbReference>
<name>A0A916VK49_9GAMM</name>
<feature type="transmembrane region" description="Helical" evidence="1">
    <location>
        <begin position="191"/>
        <end position="213"/>
    </location>
</feature>
<reference evidence="3" key="1">
    <citation type="journal article" date="2014" name="Int. J. Syst. Evol. Microbiol.">
        <title>Complete genome sequence of Corynebacterium casei LMG S-19264T (=DSM 44701T), isolated from a smear-ripened cheese.</title>
        <authorList>
            <consortium name="US DOE Joint Genome Institute (JGI-PGF)"/>
            <person name="Walter F."/>
            <person name="Albersmeier A."/>
            <person name="Kalinowski J."/>
            <person name="Ruckert C."/>
        </authorList>
    </citation>
    <scope>NUCLEOTIDE SEQUENCE</scope>
    <source>
        <strain evidence="3">CGMCC 1.15425</strain>
    </source>
</reference>
<dbReference type="Gene3D" id="3.30.70.270">
    <property type="match status" value="1"/>
</dbReference>
<dbReference type="OrthoDB" id="9812260at2"/>
<dbReference type="Pfam" id="PF00990">
    <property type="entry name" value="GGDEF"/>
    <property type="match status" value="1"/>
</dbReference>
<dbReference type="AlphaFoldDB" id="A0A916VK49"/>
<evidence type="ECO:0000256" key="1">
    <source>
        <dbReference type="SAM" id="Phobius"/>
    </source>
</evidence>
<feature type="transmembrane region" description="Helical" evidence="1">
    <location>
        <begin position="41"/>
        <end position="60"/>
    </location>
</feature>
<protein>
    <submittedName>
        <fullName evidence="3">GGDEF domain-containing protein</fullName>
    </submittedName>
</protein>
<dbReference type="PROSITE" id="PS50887">
    <property type="entry name" value="GGDEF"/>
    <property type="match status" value="1"/>
</dbReference>
<dbReference type="SUPFAM" id="SSF55073">
    <property type="entry name" value="Nucleotide cyclase"/>
    <property type="match status" value="1"/>
</dbReference>
<dbReference type="NCBIfam" id="TIGR00254">
    <property type="entry name" value="GGDEF"/>
    <property type="match status" value="1"/>
</dbReference>
<dbReference type="InterPro" id="IPR000160">
    <property type="entry name" value="GGDEF_dom"/>
</dbReference>
<dbReference type="PANTHER" id="PTHR46663">
    <property type="entry name" value="DIGUANYLATE CYCLASE DGCT-RELATED"/>
    <property type="match status" value="1"/>
</dbReference>
<evidence type="ECO:0000313" key="3">
    <source>
        <dbReference type="EMBL" id="GFZ80181.1"/>
    </source>
</evidence>
<feature type="transmembrane region" description="Helical" evidence="1">
    <location>
        <begin position="15"/>
        <end position="34"/>
    </location>
</feature>
<keyword evidence="1" id="KW-0472">Membrane</keyword>
<feature type="transmembrane region" description="Helical" evidence="1">
    <location>
        <begin position="122"/>
        <end position="142"/>
    </location>
</feature>
<gene>
    <name evidence="3" type="ORF">GCM10011403_24190</name>
</gene>
<dbReference type="RefSeq" id="WP_068810121.1">
    <property type="nucleotide sequence ID" value="NZ_BMIY01000010.1"/>
</dbReference>
<feature type="domain" description="GGDEF" evidence="2">
    <location>
        <begin position="255"/>
        <end position="403"/>
    </location>
</feature>
<dbReference type="EMBL" id="BMIY01000010">
    <property type="protein sequence ID" value="GFZ80181.1"/>
    <property type="molecule type" value="Genomic_DNA"/>
</dbReference>
<feature type="transmembrane region" description="Helical" evidence="1">
    <location>
        <begin position="154"/>
        <end position="179"/>
    </location>
</feature>
<comment type="caution">
    <text evidence="3">The sequence shown here is derived from an EMBL/GenBank/DDBJ whole genome shotgun (WGS) entry which is preliminary data.</text>
</comment>
<dbReference type="CDD" id="cd01949">
    <property type="entry name" value="GGDEF"/>
    <property type="match status" value="1"/>
</dbReference>
<sequence>MFASLGRLIESVQPLYLVNILLGFTITICVLIVAAGKHRDLMIWASGFALYVLAFVLFGLRSELPLMVSVIGGNGALGFMFAMFVEGLARLYRVPISRWLIWLPPLLSVVGFVILLDDFDSRVILGVVTSTYHSILVLFLVFKGLFSTTGRGRWVIFFAIVFHASVLLIRALLIISAVIDGSGFLSPSTEQTVYLSMSLSTVVMFAFGLLVVYKERAESDAWREAHFDPLTNVSNRRVLKHRLQGLSLSHERSSGYCAIILLDLDNFKSLNDTYGHTVGDRLLVLAAQRIKHNLDVSDEVIRLGGDEFLILLEHLGDDMDDAEIKALNVAKRMLEILCQPYQLDVDGDDGKPTLHLEYKVTASMGIELFQCKDANREAVMSAVDQSMYKAKQSGRNAISCRGRICS</sequence>
<keyword evidence="4" id="KW-1185">Reference proteome</keyword>
<reference evidence="3" key="2">
    <citation type="submission" date="2020-09" db="EMBL/GenBank/DDBJ databases">
        <authorList>
            <person name="Sun Q."/>
            <person name="Zhou Y."/>
        </authorList>
    </citation>
    <scope>NUCLEOTIDE SEQUENCE</scope>
    <source>
        <strain evidence="3">CGMCC 1.15425</strain>
    </source>
</reference>
<keyword evidence="1" id="KW-0812">Transmembrane</keyword>
<evidence type="ECO:0000259" key="2">
    <source>
        <dbReference type="PROSITE" id="PS50887"/>
    </source>
</evidence>
<dbReference type="InterPro" id="IPR052163">
    <property type="entry name" value="DGC-Regulatory_Protein"/>
</dbReference>
<dbReference type="SMART" id="SM00267">
    <property type="entry name" value="GGDEF"/>
    <property type="match status" value="1"/>
</dbReference>
<dbReference type="InterPro" id="IPR029787">
    <property type="entry name" value="Nucleotide_cyclase"/>
</dbReference>
<dbReference type="InterPro" id="IPR043128">
    <property type="entry name" value="Rev_trsase/Diguanyl_cyclase"/>
</dbReference>
<feature type="transmembrane region" description="Helical" evidence="1">
    <location>
        <begin position="66"/>
        <end position="87"/>
    </location>
</feature>
<dbReference type="Proteomes" id="UP000627715">
    <property type="component" value="Unassembled WGS sequence"/>
</dbReference>
<accession>A0A916VK49</accession>
<organism evidence="3 4">
    <name type="scientific">Pseudohongiella nitratireducens</name>
    <dbReference type="NCBI Taxonomy" id="1768907"/>
    <lineage>
        <taxon>Bacteria</taxon>
        <taxon>Pseudomonadati</taxon>
        <taxon>Pseudomonadota</taxon>
        <taxon>Gammaproteobacteria</taxon>
        <taxon>Pseudomonadales</taxon>
        <taxon>Pseudohongiellaceae</taxon>
        <taxon>Pseudohongiella</taxon>
    </lineage>
</organism>
<proteinExistence type="predicted"/>